<evidence type="ECO:0000313" key="2">
    <source>
        <dbReference type="EMBL" id="KAF7698834.1"/>
    </source>
</evidence>
<name>A0A8T0B0B0_SILME</name>
<dbReference type="Proteomes" id="UP000606274">
    <property type="component" value="Unassembled WGS sequence"/>
</dbReference>
<evidence type="ECO:0000256" key="1">
    <source>
        <dbReference type="SAM" id="Phobius"/>
    </source>
</evidence>
<organism evidence="2 3">
    <name type="scientific">Silurus meridionalis</name>
    <name type="common">Southern catfish</name>
    <name type="synonym">Silurus soldatovi meridionalis</name>
    <dbReference type="NCBI Taxonomy" id="175797"/>
    <lineage>
        <taxon>Eukaryota</taxon>
        <taxon>Metazoa</taxon>
        <taxon>Chordata</taxon>
        <taxon>Craniata</taxon>
        <taxon>Vertebrata</taxon>
        <taxon>Euteleostomi</taxon>
        <taxon>Actinopterygii</taxon>
        <taxon>Neopterygii</taxon>
        <taxon>Teleostei</taxon>
        <taxon>Ostariophysi</taxon>
        <taxon>Siluriformes</taxon>
        <taxon>Siluridae</taxon>
        <taxon>Silurus</taxon>
    </lineage>
</organism>
<keyword evidence="1" id="KW-0812">Transmembrane</keyword>
<dbReference type="AlphaFoldDB" id="A0A8T0B0B0"/>
<sequence length="119" mass="13473">MRTERSPFPLVQAWLWQSAEVPFIGLFISQASRLFRFSRMIKRVRRCKSRDKSVSSVGACGEAEDGARSRSPSAIKQKLERKVMGLRADSHQGRVTAEVWLRGGADLIQLQNHCSSNRL</sequence>
<accession>A0A8T0B0B0</accession>
<reference evidence="2" key="1">
    <citation type="submission" date="2020-08" db="EMBL/GenBank/DDBJ databases">
        <title>Chromosome-level assembly of Southern catfish (Silurus meridionalis) provides insights into visual adaptation to the nocturnal and benthic lifestyles.</title>
        <authorList>
            <person name="Zhang Y."/>
            <person name="Wang D."/>
            <person name="Peng Z."/>
        </authorList>
    </citation>
    <scope>NUCLEOTIDE SEQUENCE</scope>
    <source>
        <strain evidence="2">SWU-2019-XX</strain>
        <tissue evidence="2">Muscle</tissue>
    </source>
</reference>
<keyword evidence="3" id="KW-1185">Reference proteome</keyword>
<feature type="transmembrane region" description="Helical" evidence="1">
    <location>
        <begin position="14"/>
        <end position="35"/>
    </location>
</feature>
<keyword evidence="1" id="KW-0472">Membrane</keyword>
<keyword evidence="1" id="KW-1133">Transmembrane helix</keyword>
<dbReference type="EMBL" id="JABFDY010000013">
    <property type="protein sequence ID" value="KAF7698834.1"/>
    <property type="molecule type" value="Genomic_DNA"/>
</dbReference>
<gene>
    <name evidence="2" type="ORF">HF521_003576</name>
</gene>
<evidence type="ECO:0000313" key="3">
    <source>
        <dbReference type="Proteomes" id="UP000606274"/>
    </source>
</evidence>
<protein>
    <submittedName>
        <fullName evidence="2">Uncharacterized protein</fullName>
    </submittedName>
</protein>
<proteinExistence type="predicted"/>
<comment type="caution">
    <text evidence="2">The sequence shown here is derived from an EMBL/GenBank/DDBJ whole genome shotgun (WGS) entry which is preliminary data.</text>
</comment>